<feature type="binding site" evidence="17">
    <location>
        <position position="319"/>
    </location>
    <ligand>
        <name>(6S)-NADPHX</name>
        <dbReference type="ChEBI" id="CHEBI:64076"/>
    </ligand>
</feature>
<evidence type="ECO:0000256" key="17">
    <source>
        <dbReference type="HAMAP-Rule" id="MF_01965"/>
    </source>
</evidence>
<dbReference type="PROSITE" id="PS51385">
    <property type="entry name" value="YJEF_N"/>
    <property type="match status" value="1"/>
</dbReference>
<dbReference type="GO" id="GO:0052855">
    <property type="term" value="F:ADP-dependent NAD(P)H-hydrate dehydratase activity"/>
    <property type="evidence" value="ECO:0007669"/>
    <property type="project" value="UniProtKB-UniRule"/>
</dbReference>
<evidence type="ECO:0000256" key="19">
    <source>
        <dbReference type="PIRNR" id="PIRNR017184"/>
    </source>
</evidence>
<proteinExistence type="inferred from homology"/>
<dbReference type="CDD" id="cd01171">
    <property type="entry name" value="YXKO-related"/>
    <property type="match status" value="1"/>
</dbReference>
<sequence length="518" mass="51421">MTEHAAATSAVRVTRADEASAADRAAIDAGTPSRALMQRAGAAAASEIVRRFGALLDRGVAVHAGPGNNGGDAYVVAAALARAGVRVGLTAWGPAEPKTDDARFERARALAAGVGAPPTGAERVVVDGVLGVGASGAPHGWAAQAIRAIVQARTLGASVVALDVPSGLDATTGAMPGGVVRADCTLTFGSCKRGLLVARDCAGAIAVLDIGLDPSLMGDAPALVGRPAPRAFAASAHKGTRGKVVVYGGGAGMAGAALLAGRATLRTGAGLVKLVVDAASVPVVQGALPSALAAAWPDDDGALRRHVIDWADAVLLGPGLGTGDDARARCERTLQAWRGPVVVDADALNAFAGDLAALGALLRGRPALVTPHPLELARLAGTPLDDLLSRRFDLPREIAATLDATVLLKGTPTVVADARGVLVVPTGAPALATGGSGDVLGGIASTLLAQAAGERVASLAAEAAWVHDRAGAIAAERRGGARGATLDEVVDALGDAWPRVAAPPAAYPVLAELPRVVG</sequence>
<comment type="function">
    <text evidence="14 19">Bifunctional enzyme that catalyzes the epimerization of the S- and R-forms of NAD(P)HX and the dehydration of the S-form of NAD(P)HX at the expense of ADP, which is converted to AMP. This allows the repair of both epimers of NAD(P)HX, a damaged form of NAD(P)H that is a result of enzymatic or heat-dependent hydration.</text>
</comment>
<dbReference type="SUPFAM" id="SSF64153">
    <property type="entry name" value="YjeF N-terminal domain-like"/>
    <property type="match status" value="1"/>
</dbReference>
<keyword evidence="6 17" id="KW-0547">Nucleotide-binding</keyword>
<dbReference type="SUPFAM" id="SSF53613">
    <property type="entry name" value="Ribokinase-like"/>
    <property type="match status" value="1"/>
</dbReference>
<feature type="binding site" evidence="17">
    <location>
        <position position="438"/>
    </location>
    <ligand>
        <name>(6S)-NADPHX</name>
        <dbReference type="ChEBI" id="CHEBI:64076"/>
    </ligand>
</feature>
<keyword evidence="5 18" id="KW-0479">Metal-binding</keyword>
<evidence type="ECO:0000256" key="14">
    <source>
        <dbReference type="ARBA" id="ARBA00025153"/>
    </source>
</evidence>
<accession>A0AA37QGL3</accession>
<evidence type="ECO:0000256" key="6">
    <source>
        <dbReference type="ARBA" id="ARBA00022741"/>
    </source>
</evidence>
<protein>
    <recommendedName>
        <fullName evidence="19">Bifunctional NAD(P)H-hydrate repair enzyme</fullName>
    </recommendedName>
    <alternativeName>
        <fullName evidence="19">Nicotinamide nucleotide repair protein</fullName>
    </alternativeName>
    <domain>
        <recommendedName>
            <fullName evidence="19">ADP-dependent (S)-NAD(P)H-hydrate dehydratase</fullName>
            <ecNumber evidence="19">4.2.1.136</ecNumber>
        </recommendedName>
        <alternativeName>
            <fullName evidence="19">ADP-dependent NAD(P)HX dehydratase</fullName>
        </alternativeName>
    </domain>
    <domain>
        <recommendedName>
            <fullName evidence="19">NAD(P)H-hydrate epimerase</fullName>
            <ecNumber evidence="19">5.1.99.6</ecNumber>
        </recommendedName>
    </domain>
</protein>
<comment type="similarity">
    <text evidence="17">Belongs to the NnrD/CARKD family.</text>
</comment>
<dbReference type="PROSITE" id="PS51383">
    <property type="entry name" value="YJEF_C_3"/>
    <property type="match status" value="1"/>
</dbReference>
<evidence type="ECO:0000256" key="5">
    <source>
        <dbReference type="ARBA" id="ARBA00022723"/>
    </source>
</evidence>
<evidence type="ECO:0000256" key="3">
    <source>
        <dbReference type="ARBA" id="ARBA00006001"/>
    </source>
</evidence>
<dbReference type="InterPro" id="IPR036652">
    <property type="entry name" value="YjeF_N_dom_sf"/>
</dbReference>
<keyword evidence="7 17" id="KW-0067">ATP-binding</keyword>
<dbReference type="InterPro" id="IPR030677">
    <property type="entry name" value="Nnr"/>
</dbReference>
<dbReference type="EC" id="5.1.99.6" evidence="19"/>
<gene>
    <name evidence="17" type="primary">nnrD</name>
    <name evidence="18" type="synonym">nnrE</name>
    <name evidence="22" type="ORF">rosag_29310</name>
</gene>
<dbReference type="Pfam" id="PF01256">
    <property type="entry name" value="Carb_kinase"/>
    <property type="match status" value="1"/>
</dbReference>
<comment type="function">
    <text evidence="18">Catalyzes the epimerization of the S- and R-forms of NAD(P)HX, a damaged form of NAD(P)H that is a result of enzymatic or heat-dependent hydration. This is a prerequisite for the S-specific NAD(P)H-hydrate dehydratase to allow the repair of both epimers of NAD(P)HX.</text>
</comment>
<comment type="caution">
    <text evidence="18">Lacks conserved residue(s) required for the propagation of feature annotation.</text>
</comment>
<feature type="binding site" evidence="18">
    <location>
        <position position="163"/>
    </location>
    <ligand>
        <name>(6S)-NADPHX</name>
        <dbReference type="ChEBI" id="CHEBI:64076"/>
    </ligand>
</feature>
<feature type="binding site" evidence="17">
    <location>
        <position position="437"/>
    </location>
    <ligand>
        <name>AMP</name>
        <dbReference type="ChEBI" id="CHEBI:456215"/>
    </ligand>
</feature>
<dbReference type="PANTHER" id="PTHR12592:SF0">
    <property type="entry name" value="ATP-DEPENDENT (S)-NAD(P)H-HYDRATE DEHYDRATASE"/>
    <property type="match status" value="1"/>
</dbReference>
<evidence type="ECO:0000256" key="8">
    <source>
        <dbReference type="ARBA" id="ARBA00022857"/>
    </source>
</evidence>
<keyword evidence="11 18" id="KW-0413">Isomerase</keyword>
<dbReference type="GO" id="GO:0052856">
    <property type="term" value="F:NAD(P)HX epimerase activity"/>
    <property type="evidence" value="ECO:0007669"/>
    <property type="project" value="UniProtKB-UniRule"/>
</dbReference>
<feature type="binding site" evidence="17">
    <location>
        <position position="256"/>
    </location>
    <ligand>
        <name>(6S)-NADPHX</name>
        <dbReference type="ChEBI" id="CHEBI:64076"/>
    </ligand>
</feature>
<feature type="binding site" evidence="18">
    <location>
        <position position="69"/>
    </location>
    <ligand>
        <name>K(+)</name>
        <dbReference type="ChEBI" id="CHEBI:29103"/>
    </ligand>
</feature>
<name>A0AA37QGL3_9BACT</name>
<dbReference type="Proteomes" id="UP001161325">
    <property type="component" value="Unassembled WGS sequence"/>
</dbReference>
<keyword evidence="10 17" id="KW-0520">NAD</keyword>
<dbReference type="InterPro" id="IPR029056">
    <property type="entry name" value="Ribokinase-like"/>
</dbReference>
<feature type="domain" description="YjeF N-terminal" evidence="21">
    <location>
        <begin position="19"/>
        <end position="218"/>
    </location>
</feature>
<evidence type="ECO:0000256" key="15">
    <source>
        <dbReference type="ARBA" id="ARBA00048238"/>
    </source>
</evidence>
<comment type="similarity">
    <text evidence="4 19">In the C-terminal section; belongs to the NnrD/CARKD family.</text>
</comment>
<dbReference type="Pfam" id="PF03853">
    <property type="entry name" value="YjeF_N"/>
    <property type="match status" value="1"/>
</dbReference>
<evidence type="ECO:0000256" key="12">
    <source>
        <dbReference type="ARBA" id="ARBA00023239"/>
    </source>
</evidence>
<feature type="domain" description="YjeF C-terminal" evidence="20">
    <location>
        <begin position="221"/>
        <end position="500"/>
    </location>
</feature>
<keyword evidence="12 17" id="KW-0456">Lyase</keyword>
<comment type="subunit">
    <text evidence="17">Homotetramer.</text>
</comment>
<keyword evidence="8 17" id="KW-0521">NADP</keyword>
<dbReference type="GO" id="GO:0046496">
    <property type="term" value="P:nicotinamide nucleotide metabolic process"/>
    <property type="evidence" value="ECO:0007669"/>
    <property type="project" value="UniProtKB-UniRule"/>
</dbReference>
<comment type="similarity">
    <text evidence="3 19">In the N-terminal section; belongs to the NnrE/AIBP family.</text>
</comment>
<comment type="similarity">
    <text evidence="18">Belongs to the NnrE/AIBP family.</text>
</comment>
<dbReference type="PANTHER" id="PTHR12592">
    <property type="entry name" value="ATP-DEPENDENT (S)-NAD(P)H-HYDRATE DEHYDRATASE FAMILY MEMBER"/>
    <property type="match status" value="1"/>
</dbReference>
<evidence type="ECO:0000256" key="13">
    <source>
        <dbReference type="ARBA" id="ARBA00023268"/>
    </source>
</evidence>
<evidence type="ECO:0000256" key="11">
    <source>
        <dbReference type="ARBA" id="ARBA00023235"/>
    </source>
</evidence>
<evidence type="ECO:0000256" key="1">
    <source>
        <dbReference type="ARBA" id="ARBA00000013"/>
    </source>
</evidence>
<evidence type="ECO:0000259" key="20">
    <source>
        <dbReference type="PROSITE" id="PS51383"/>
    </source>
</evidence>
<comment type="function">
    <text evidence="17">Catalyzes the dehydration of the S-form of NAD(P)HX at the expense of ADP, which is converted to AMP. Together with NAD(P)HX epimerase, which catalyzes the epimerization of the S- and R-forms, the enzyme allows the repair of both epimers of NAD(P)HX, a damaged form of NAD(P)H that is a result of enzymatic or heat-dependent hydration.</text>
</comment>
<dbReference type="AlphaFoldDB" id="A0AA37QGL3"/>
<reference evidence="22" key="1">
    <citation type="submission" date="2022-08" db="EMBL/GenBank/DDBJ databases">
        <title>Draft genome sequencing of Roseisolibacter agri AW1220.</title>
        <authorList>
            <person name="Tobiishi Y."/>
            <person name="Tonouchi A."/>
        </authorList>
    </citation>
    <scope>NUCLEOTIDE SEQUENCE</scope>
    <source>
        <strain evidence="22">AW1220</strain>
    </source>
</reference>
<keyword evidence="9 18" id="KW-0630">Potassium</keyword>
<dbReference type="Gene3D" id="3.40.1190.20">
    <property type="match status" value="1"/>
</dbReference>
<dbReference type="Gene3D" id="3.40.50.10260">
    <property type="entry name" value="YjeF N-terminal domain"/>
    <property type="match status" value="1"/>
</dbReference>
<evidence type="ECO:0000256" key="2">
    <source>
        <dbReference type="ARBA" id="ARBA00000909"/>
    </source>
</evidence>
<comment type="catalytic activity">
    <reaction evidence="2 18 19">
        <text>(6R)-NADPHX = (6S)-NADPHX</text>
        <dbReference type="Rhea" id="RHEA:32227"/>
        <dbReference type="ChEBI" id="CHEBI:64076"/>
        <dbReference type="ChEBI" id="CHEBI:64077"/>
        <dbReference type="EC" id="5.1.99.6"/>
    </reaction>
</comment>
<keyword evidence="13" id="KW-0511">Multifunctional enzyme</keyword>
<dbReference type="InterPro" id="IPR000631">
    <property type="entry name" value="CARKD"/>
</dbReference>
<dbReference type="NCBIfam" id="TIGR00196">
    <property type="entry name" value="yjeF_cterm"/>
    <property type="match status" value="1"/>
</dbReference>
<comment type="catalytic activity">
    <reaction evidence="15 17 19">
        <text>(6S)-NADHX + ADP = AMP + phosphate + NADH + H(+)</text>
        <dbReference type="Rhea" id="RHEA:32223"/>
        <dbReference type="ChEBI" id="CHEBI:15378"/>
        <dbReference type="ChEBI" id="CHEBI:43474"/>
        <dbReference type="ChEBI" id="CHEBI:57945"/>
        <dbReference type="ChEBI" id="CHEBI:64074"/>
        <dbReference type="ChEBI" id="CHEBI:456215"/>
        <dbReference type="ChEBI" id="CHEBI:456216"/>
        <dbReference type="EC" id="4.2.1.136"/>
    </reaction>
</comment>
<evidence type="ECO:0000259" key="21">
    <source>
        <dbReference type="PROSITE" id="PS51385"/>
    </source>
</evidence>
<dbReference type="NCBIfam" id="TIGR00197">
    <property type="entry name" value="yjeF_nterm"/>
    <property type="match status" value="1"/>
</dbReference>
<evidence type="ECO:0000256" key="7">
    <source>
        <dbReference type="ARBA" id="ARBA00022840"/>
    </source>
</evidence>
<evidence type="ECO:0000256" key="4">
    <source>
        <dbReference type="ARBA" id="ARBA00009524"/>
    </source>
</evidence>
<dbReference type="HAMAP" id="MF_01966">
    <property type="entry name" value="NADHX_epimerase"/>
    <property type="match status" value="1"/>
</dbReference>
<feature type="binding site" evidence="17">
    <location>
        <position position="372"/>
    </location>
    <ligand>
        <name>(6S)-NADPHX</name>
        <dbReference type="ChEBI" id="CHEBI:64076"/>
    </ligand>
</feature>
<dbReference type="GO" id="GO:0005524">
    <property type="term" value="F:ATP binding"/>
    <property type="evidence" value="ECO:0007669"/>
    <property type="project" value="UniProtKB-UniRule"/>
</dbReference>
<dbReference type="GO" id="GO:0046872">
    <property type="term" value="F:metal ion binding"/>
    <property type="evidence" value="ECO:0007669"/>
    <property type="project" value="UniProtKB-UniRule"/>
</dbReference>
<feature type="binding site" evidence="18">
    <location>
        <position position="127"/>
    </location>
    <ligand>
        <name>K(+)</name>
        <dbReference type="ChEBI" id="CHEBI:29103"/>
    </ligand>
</feature>
<dbReference type="PIRSF" id="PIRSF017184">
    <property type="entry name" value="Nnr"/>
    <property type="match status" value="1"/>
</dbReference>
<dbReference type="EC" id="4.2.1.136" evidence="19"/>
<feature type="binding site" evidence="17">
    <location>
        <begin position="409"/>
        <end position="413"/>
    </location>
    <ligand>
        <name>AMP</name>
        <dbReference type="ChEBI" id="CHEBI:456215"/>
    </ligand>
</feature>
<dbReference type="GO" id="GO:0110051">
    <property type="term" value="P:metabolite repair"/>
    <property type="evidence" value="ECO:0007669"/>
    <property type="project" value="TreeGrafter"/>
</dbReference>
<keyword evidence="23" id="KW-1185">Reference proteome</keyword>
<comment type="cofactor">
    <cofactor evidence="17">
        <name>Mg(2+)</name>
        <dbReference type="ChEBI" id="CHEBI:18420"/>
    </cofactor>
</comment>
<feature type="binding site" evidence="18">
    <location>
        <begin position="131"/>
        <end position="137"/>
    </location>
    <ligand>
        <name>(6S)-NADPHX</name>
        <dbReference type="ChEBI" id="CHEBI:64076"/>
    </ligand>
</feature>
<evidence type="ECO:0000313" key="22">
    <source>
        <dbReference type="EMBL" id="GLC26418.1"/>
    </source>
</evidence>
<comment type="catalytic activity">
    <reaction evidence="16 17 19">
        <text>(6S)-NADPHX + ADP = AMP + phosphate + NADPH + H(+)</text>
        <dbReference type="Rhea" id="RHEA:32235"/>
        <dbReference type="ChEBI" id="CHEBI:15378"/>
        <dbReference type="ChEBI" id="CHEBI:43474"/>
        <dbReference type="ChEBI" id="CHEBI:57783"/>
        <dbReference type="ChEBI" id="CHEBI:64076"/>
        <dbReference type="ChEBI" id="CHEBI:456215"/>
        <dbReference type="ChEBI" id="CHEBI:456216"/>
        <dbReference type="EC" id="4.2.1.136"/>
    </reaction>
</comment>
<comment type="catalytic activity">
    <reaction evidence="1 18 19">
        <text>(6R)-NADHX = (6S)-NADHX</text>
        <dbReference type="Rhea" id="RHEA:32215"/>
        <dbReference type="ChEBI" id="CHEBI:64074"/>
        <dbReference type="ChEBI" id="CHEBI:64075"/>
        <dbReference type="EC" id="5.1.99.6"/>
    </reaction>
</comment>
<evidence type="ECO:0000256" key="18">
    <source>
        <dbReference type="HAMAP-Rule" id="MF_01966"/>
    </source>
</evidence>
<dbReference type="InterPro" id="IPR004443">
    <property type="entry name" value="YjeF_N_dom"/>
</dbReference>
<comment type="cofactor">
    <cofactor evidence="18 19">
        <name>K(+)</name>
        <dbReference type="ChEBI" id="CHEBI:29103"/>
    </cofactor>
    <text evidence="18 19">Binds 1 potassium ion per subunit.</text>
</comment>
<comment type="caution">
    <text evidence="22">The sequence shown here is derived from an EMBL/GenBank/DDBJ whole genome shotgun (WGS) entry which is preliminary data.</text>
</comment>
<feature type="binding site" evidence="18">
    <location>
        <position position="166"/>
    </location>
    <ligand>
        <name>K(+)</name>
        <dbReference type="ChEBI" id="CHEBI:29103"/>
    </ligand>
</feature>
<feature type="binding site" evidence="18">
    <location>
        <begin position="68"/>
        <end position="72"/>
    </location>
    <ligand>
        <name>(6S)-NADPHX</name>
        <dbReference type="ChEBI" id="CHEBI:64076"/>
    </ligand>
</feature>
<dbReference type="EMBL" id="BRXS01000004">
    <property type="protein sequence ID" value="GLC26418.1"/>
    <property type="molecule type" value="Genomic_DNA"/>
</dbReference>
<evidence type="ECO:0000256" key="9">
    <source>
        <dbReference type="ARBA" id="ARBA00022958"/>
    </source>
</evidence>
<evidence type="ECO:0000256" key="10">
    <source>
        <dbReference type="ARBA" id="ARBA00023027"/>
    </source>
</evidence>
<evidence type="ECO:0000313" key="23">
    <source>
        <dbReference type="Proteomes" id="UP001161325"/>
    </source>
</evidence>
<evidence type="ECO:0000256" key="16">
    <source>
        <dbReference type="ARBA" id="ARBA00049209"/>
    </source>
</evidence>
<organism evidence="22 23">
    <name type="scientific">Roseisolibacter agri</name>
    <dbReference type="NCBI Taxonomy" id="2014610"/>
    <lineage>
        <taxon>Bacteria</taxon>
        <taxon>Pseudomonadati</taxon>
        <taxon>Gemmatimonadota</taxon>
        <taxon>Gemmatimonadia</taxon>
        <taxon>Gemmatimonadales</taxon>
        <taxon>Gemmatimonadaceae</taxon>
        <taxon>Roseisolibacter</taxon>
    </lineage>
</organism>
<dbReference type="HAMAP" id="MF_01965">
    <property type="entry name" value="NADHX_dehydratase"/>
    <property type="match status" value="1"/>
</dbReference>